<dbReference type="Proteomes" id="UP000223913">
    <property type="component" value="Unassembled WGS sequence"/>
</dbReference>
<keyword evidence="1" id="KW-0732">Signal</keyword>
<comment type="caution">
    <text evidence="2">The sequence shown here is derived from an EMBL/GenBank/DDBJ whole genome shotgun (WGS) entry which is preliminary data.</text>
</comment>
<evidence type="ECO:0000256" key="1">
    <source>
        <dbReference type="SAM" id="SignalP"/>
    </source>
</evidence>
<protein>
    <recommendedName>
        <fullName evidence="4">Septum formation inhibitor Maf</fullName>
    </recommendedName>
</protein>
<keyword evidence="3" id="KW-1185">Reference proteome</keyword>
<name>A0A2D0NFI7_FLAN2</name>
<proteinExistence type="predicted"/>
<dbReference type="PROSITE" id="PS51257">
    <property type="entry name" value="PROKAR_LIPOPROTEIN"/>
    <property type="match status" value="1"/>
</dbReference>
<feature type="signal peptide" evidence="1">
    <location>
        <begin position="1"/>
        <end position="21"/>
    </location>
</feature>
<dbReference type="OrthoDB" id="5496093at2"/>
<dbReference type="AlphaFoldDB" id="A0A2D0NFI7"/>
<evidence type="ECO:0000313" key="2">
    <source>
        <dbReference type="EMBL" id="PHN07178.1"/>
    </source>
</evidence>
<accession>A0A2D0NFI7</accession>
<feature type="chain" id="PRO_5012429185" description="Septum formation inhibitor Maf" evidence="1">
    <location>
        <begin position="22"/>
        <end position="318"/>
    </location>
</feature>
<sequence>MKTHLLSLLALFIFFSACNHAAAPGEDEPTNALKVSLNGTAPDRLDDYWYQGKAEISRYELSQNRYKDNHPGEVVMIFVTEDFLTDKQVKNDNYTNSNSIPILKNNIVKTFPTGIYTYNIMTSVFTPVQPDAHPMTLKVSNSSQEWCGQTYMQINYNERKDRYDYLLHSYFENEADKTGNVTATVMEEELFNRIRINPASLPAEDLDILPSAEFTRLTHRPYAPTPATFSLADYQGEEFTGENLQVYTIRYPELNRTLEIVFEAAAPYRIAGWKDTYPSMFDKQPRSTIAKRTHSVMDAYWSHNSLADMDKRSELGLD</sequence>
<organism evidence="2 3">
    <name type="scientific">Flavilitoribacter nigricans (strain ATCC 23147 / DSM 23189 / NBRC 102662 / NCIMB 1420 / SS-2)</name>
    <name type="common">Lewinella nigricans</name>
    <dbReference type="NCBI Taxonomy" id="1122177"/>
    <lineage>
        <taxon>Bacteria</taxon>
        <taxon>Pseudomonadati</taxon>
        <taxon>Bacteroidota</taxon>
        <taxon>Saprospiria</taxon>
        <taxon>Saprospirales</taxon>
        <taxon>Lewinellaceae</taxon>
        <taxon>Flavilitoribacter</taxon>
    </lineage>
</organism>
<gene>
    <name evidence="2" type="ORF">CRP01_08105</name>
</gene>
<dbReference type="RefSeq" id="WP_099149512.1">
    <property type="nucleotide sequence ID" value="NZ_PDUD01000011.1"/>
</dbReference>
<evidence type="ECO:0008006" key="4">
    <source>
        <dbReference type="Google" id="ProtNLM"/>
    </source>
</evidence>
<dbReference type="EMBL" id="PDUD01000011">
    <property type="protein sequence ID" value="PHN07178.1"/>
    <property type="molecule type" value="Genomic_DNA"/>
</dbReference>
<reference evidence="2 3" key="1">
    <citation type="submission" date="2017-10" db="EMBL/GenBank/DDBJ databases">
        <title>The draft genome sequence of Lewinella nigricans NBRC 102662.</title>
        <authorList>
            <person name="Wang K."/>
        </authorList>
    </citation>
    <scope>NUCLEOTIDE SEQUENCE [LARGE SCALE GENOMIC DNA]</scope>
    <source>
        <strain evidence="2 3">NBRC 102662</strain>
    </source>
</reference>
<evidence type="ECO:0000313" key="3">
    <source>
        <dbReference type="Proteomes" id="UP000223913"/>
    </source>
</evidence>